<gene>
    <name evidence="3" type="ORF">Tsubulata_021761</name>
</gene>
<dbReference type="InterPro" id="IPR036390">
    <property type="entry name" value="WH_DNA-bd_sf"/>
</dbReference>
<reference evidence="3" key="2">
    <citation type="journal article" date="2023" name="Plants (Basel)">
        <title>Annotation of the Turnera subulata (Passifloraceae) Draft Genome Reveals the S-Locus Evolved after the Divergence of Turneroideae from Passifloroideae in a Stepwise Manner.</title>
        <authorList>
            <person name="Henning P.M."/>
            <person name="Roalson E.H."/>
            <person name="Mir W."/>
            <person name="McCubbin A.G."/>
            <person name="Shore J.S."/>
        </authorList>
    </citation>
    <scope>NUCLEOTIDE SEQUENCE</scope>
    <source>
        <strain evidence="3">F60SS</strain>
    </source>
</reference>
<dbReference type="AlphaFoldDB" id="A0A9Q0FCN9"/>
<keyword evidence="4" id="KW-1185">Reference proteome</keyword>
<dbReference type="EMBL" id="JAKUCV010006306">
    <property type="protein sequence ID" value="KAJ4827901.1"/>
    <property type="molecule type" value="Genomic_DNA"/>
</dbReference>
<dbReference type="GO" id="GO:0003682">
    <property type="term" value="F:chromatin binding"/>
    <property type="evidence" value="ECO:0007669"/>
    <property type="project" value="TreeGrafter"/>
</dbReference>
<feature type="compositionally biased region" description="Low complexity" evidence="1">
    <location>
        <begin position="444"/>
        <end position="453"/>
    </location>
</feature>
<feature type="region of interest" description="Disordered" evidence="1">
    <location>
        <begin position="402"/>
        <end position="471"/>
    </location>
</feature>
<protein>
    <recommendedName>
        <fullName evidence="2">Rad21/Rec8-like protein C-terminal eukaryotic domain-containing protein</fullName>
    </recommendedName>
</protein>
<sequence>MKDGGDSARETQPEEAEQAPPHPHLVELNEAWKLKLASDPTILPKGKSQARKEKVTLAEINHETTDAGGIEQQSINFSEATTGAGFQQTAYFALRLDTVDDSYINSDTRREDDCLPFHQVDAEDITLLERYDSCQVNPQAYDRYERFDDIGGQDTQPNFTSGENAGNPTTSIPSPPPQVEPQRAEEIQDQHPEAKPLEGSNANREMEHELNRQGQVKRKTRKQPEAVMDYEQTTIPVHIYQSWLHDASDIVSRRGQKRKRRRDILSTVKISNLMELPPTVLIDDLCQNGDIYYPQPLLQLWKRSTQPPHDSPSVRTSQPLPPEPSSSSPPEKVNDQDFMGYNFEEAGFVKNFEEAGFVKNFEEVVGSQEKDASFEKQRTEVVNDEVPTKALLKEFTANLSKGGAGIPGTNLVTPTNSGDKLRVPSSGSGLDIPNARANKKRPYSSSRGSSGSSLETVFEESSFPDPNFKLSRLTENDPSVDQELLVETGPTQTQQKSVSNPVDKMTDSIRMQMKQHFETPGATQVESLDSLAAGMNKKGAALLFYQICVLATLDDLKVEQKVSYGEILISKGANM</sequence>
<dbReference type="Pfam" id="PF04824">
    <property type="entry name" value="Rad21_Rec8"/>
    <property type="match status" value="1"/>
</dbReference>
<feature type="region of interest" description="Disordered" evidence="1">
    <location>
        <begin position="148"/>
        <end position="225"/>
    </location>
</feature>
<reference evidence="3" key="1">
    <citation type="submission" date="2022-02" db="EMBL/GenBank/DDBJ databases">
        <authorList>
            <person name="Henning P.M."/>
            <person name="McCubbin A.G."/>
            <person name="Shore J.S."/>
        </authorList>
    </citation>
    <scope>NUCLEOTIDE SEQUENCE</scope>
    <source>
        <strain evidence="3">F60SS</strain>
        <tissue evidence="3">Leaves</tissue>
    </source>
</reference>
<proteinExistence type="predicted"/>
<dbReference type="PANTHER" id="PTHR12585">
    <property type="entry name" value="SCC1 / RAD21 FAMILY MEMBER"/>
    <property type="match status" value="1"/>
</dbReference>
<dbReference type="OrthoDB" id="10071381at2759"/>
<dbReference type="Gene3D" id="1.10.10.580">
    <property type="entry name" value="Structural maintenance of chromosome 1. Chain E"/>
    <property type="match status" value="1"/>
</dbReference>
<evidence type="ECO:0000259" key="2">
    <source>
        <dbReference type="Pfam" id="PF04824"/>
    </source>
</evidence>
<feature type="region of interest" description="Disordered" evidence="1">
    <location>
        <begin position="1"/>
        <end position="24"/>
    </location>
</feature>
<feature type="compositionally biased region" description="Polar residues" evidence="1">
    <location>
        <begin position="303"/>
        <end position="316"/>
    </location>
</feature>
<name>A0A9Q0FCN9_9ROSI</name>
<dbReference type="PANTHER" id="PTHR12585:SF64">
    <property type="entry name" value="SISTER CHROMATID COHESION 1 PROTEIN 1"/>
    <property type="match status" value="1"/>
</dbReference>
<feature type="compositionally biased region" description="Basic and acidic residues" evidence="1">
    <location>
        <begin position="1"/>
        <end position="12"/>
    </location>
</feature>
<organism evidence="3 4">
    <name type="scientific">Turnera subulata</name>
    <dbReference type="NCBI Taxonomy" id="218843"/>
    <lineage>
        <taxon>Eukaryota</taxon>
        <taxon>Viridiplantae</taxon>
        <taxon>Streptophyta</taxon>
        <taxon>Embryophyta</taxon>
        <taxon>Tracheophyta</taxon>
        <taxon>Spermatophyta</taxon>
        <taxon>Magnoliopsida</taxon>
        <taxon>eudicotyledons</taxon>
        <taxon>Gunneridae</taxon>
        <taxon>Pentapetalae</taxon>
        <taxon>rosids</taxon>
        <taxon>fabids</taxon>
        <taxon>Malpighiales</taxon>
        <taxon>Passifloraceae</taxon>
        <taxon>Turnera</taxon>
    </lineage>
</organism>
<feature type="compositionally biased region" description="Polar residues" evidence="1">
    <location>
        <begin position="153"/>
        <end position="172"/>
    </location>
</feature>
<feature type="domain" description="Rad21/Rec8-like protein C-terminal eukaryotic" evidence="2">
    <location>
        <begin position="523"/>
        <end position="575"/>
    </location>
</feature>
<feature type="region of interest" description="Disordered" evidence="1">
    <location>
        <begin position="303"/>
        <end position="336"/>
    </location>
</feature>
<dbReference type="Proteomes" id="UP001141552">
    <property type="component" value="Unassembled WGS sequence"/>
</dbReference>
<dbReference type="SUPFAM" id="SSF46785">
    <property type="entry name" value="Winged helix' DNA-binding domain"/>
    <property type="match status" value="1"/>
</dbReference>
<evidence type="ECO:0000313" key="3">
    <source>
        <dbReference type="EMBL" id="KAJ4827901.1"/>
    </source>
</evidence>
<dbReference type="InterPro" id="IPR006909">
    <property type="entry name" value="Rad21/Rec8_C_eu"/>
</dbReference>
<dbReference type="InterPro" id="IPR039781">
    <property type="entry name" value="Rad21/Rec8-like"/>
</dbReference>
<evidence type="ECO:0000313" key="4">
    <source>
        <dbReference type="Proteomes" id="UP001141552"/>
    </source>
</evidence>
<dbReference type="GO" id="GO:0008278">
    <property type="term" value="C:cohesin complex"/>
    <property type="evidence" value="ECO:0007669"/>
    <property type="project" value="InterPro"/>
</dbReference>
<comment type="caution">
    <text evidence="3">The sequence shown here is derived from an EMBL/GenBank/DDBJ whole genome shotgun (WGS) entry which is preliminary data.</text>
</comment>
<accession>A0A9Q0FCN9</accession>
<dbReference type="InterPro" id="IPR023093">
    <property type="entry name" value="ScpA-like_C"/>
</dbReference>
<dbReference type="GO" id="GO:0051754">
    <property type="term" value="P:meiotic sister chromatid cohesion, centromeric"/>
    <property type="evidence" value="ECO:0007669"/>
    <property type="project" value="TreeGrafter"/>
</dbReference>
<evidence type="ECO:0000256" key="1">
    <source>
        <dbReference type="SAM" id="MobiDB-lite"/>
    </source>
</evidence>
<feature type="compositionally biased region" description="Basic and acidic residues" evidence="1">
    <location>
        <begin position="182"/>
        <end position="196"/>
    </location>
</feature>